<evidence type="ECO:0008006" key="8">
    <source>
        <dbReference type="Google" id="ProtNLM"/>
    </source>
</evidence>
<gene>
    <name evidence="6" type="ORF">Agub_g10702</name>
</gene>
<evidence type="ECO:0000256" key="2">
    <source>
        <dbReference type="ARBA" id="ARBA00022490"/>
    </source>
</evidence>
<name>A0AAD3DX80_9CHLO</name>
<dbReference type="EMBL" id="BMAR01000025">
    <property type="protein sequence ID" value="GFR48744.1"/>
    <property type="molecule type" value="Genomic_DNA"/>
</dbReference>
<dbReference type="GO" id="GO:0006617">
    <property type="term" value="P:SRP-dependent cotranslational protein targeting to membrane, signal sequence recognition"/>
    <property type="evidence" value="ECO:0007669"/>
    <property type="project" value="TreeGrafter"/>
</dbReference>
<evidence type="ECO:0000256" key="1">
    <source>
        <dbReference type="ARBA" id="ARBA00004496"/>
    </source>
</evidence>
<evidence type="ECO:0000256" key="5">
    <source>
        <dbReference type="SAM" id="MobiDB-lite"/>
    </source>
</evidence>
<evidence type="ECO:0000256" key="3">
    <source>
        <dbReference type="ARBA" id="ARBA00023135"/>
    </source>
</evidence>
<dbReference type="Pfam" id="PF01922">
    <property type="entry name" value="SRP19"/>
    <property type="match status" value="1"/>
</dbReference>
<dbReference type="InterPro" id="IPR036521">
    <property type="entry name" value="SRP19-like_sf"/>
</dbReference>
<dbReference type="InterPro" id="IPR002778">
    <property type="entry name" value="Signal_recog_particle_SRP19"/>
</dbReference>
<dbReference type="AlphaFoldDB" id="A0AAD3DX80"/>
<dbReference type="GO" id="GO:0008312">
    <property type="term" value="F:7S RNA binding"/>
    <property type="evidence" value="ECO:0007669"/>
    <property type="project" value="InterPro"/>
</dbReference>
<evidence type="ECO:0000256" key="4">
    <source>
        <dbReference type="ARBA" id="ARBA00023274"/>
    </source>
</evidence>
<sequence length="155" mass="16459">MNADKRVIVYPQYLDSKRTVAEGRRIPKHLAADEPSTHEVFDIVKALKFEAEIEAKHYPRDWIPRGRVRVLIKGDDGKPVNPDIPDRRSLLLRIAELVPKHPNRTNPKARQAAAAAGAAAAGAGPSSSAAGASGSGAGASSSKPAPSKKGKKGKK</sequence>
<feature type="region of interest" description="Disordered" evidence="5">
    <location>
        <begin position="98"/>
        <end position="155"/>
    </location>
</feature>
<reference evidence="6 7" key="1">
    <citation type="journal article" date="2021" name="Sci. Rep.">
        <title>Genome sequencing of the multicellular alga Astrephomene provides insights into convergent evolution of germ-soma differentiation.</title>
        <authorList>
            <person name="Yamashita S."/>
            <person name="Yamamoto K."/>
            <person name="Matsuzaki R."/>
            <person name="Suzuki S."/>
            <person name="Yamaguchi H."/>
            <person name="Hirooka S."/>
            <person name="Minakuchi Y."/>
            <person name="Miyagishima S."/>
            <person name="Kawachi M."/>
            <person name="Toyoda A."/>
            <person name="Nozaki H."/>
        </authorList>
    </citation>
    <scope>NUCLEOTIDE SEQUENCE [LARGE SCALE GENOMIC DNA]</scope>
    <source>
        <strain evidence="6 7">NIES-4017</strain>
    </source>
</reference>
<dbReference type="PANTHER" id="PTHR17453">
    <property type="entry name" value="SIGNAL RECOGNITION PARTICLE 19 KD PROTEIN"/>
    <property type="match status" value="1"/>
</dbReference>
<dbReference type="Proteomes" id="UP001054857">
    <property type="component" value="Unassembled WGS sequence"/>
</dbReference>
<feature type="compositionally biased region" description="Low complexity" evidence="5">
    <location>
        <begin position="112"/>
        <end position="145"/>
    </location>
</feature>
<dbReference type="GO" id="GO:0005786">
    <property type="term" value="C:signal recognition particle, endoplasmic reticulum targeting"/>
    <property type="evidence" value="ECO:0007669"/>
    <property type="project" value="UniProtKB-KW"/>
</dbReference>
<proteinExistence type="predicted"/>
<feature type="compositionally biased region" description="Basic residues" evidence="5">
    <location>
        <begin position="146"/>
        <end position="155"/>
    </location>
</feature>
<keyword evidence="3" id="KW-0733">Signal recognition particle</keyword>
<comment type="subcellular location">
    <subcellularLocation>
        <location evidence="1">Cytoplasm</location>
    </subcellularLocation>
</comment>
<evidence type="ECO:0000313" key="6">
    <source>
        <dbReference type="EMBL" id="GFR48744.1"/>
    </source>
</evidence>
<accession>A0AAD3DX80</accession>
<dbReference type="PANTHER" id="PTHR17453:SF0">
    <property type="entry name" value="SIGNAL RECOGNITION PARTICLE 19 KDA PROTEIN"/>
    <property type="match status" value="1"/>
</dbReference>
<keyword evidence="2" id="KW-0963">Cytoplasm</keyword>
<keyword evidence="7" id="KW-1185">Reference proteome</keyword>
<dbReference type="Gene3D" id="3.30.56.30">
    <property type="entry name" value="Signal recognition particle, SRP19-like subunit"/>
    <property type="match status" value="1"/>
</dbReference>
<keyword evidence="4" id="KW-0687">Ribonucleoprotein</keyword>
<comment type="caution">
    <text evidence="6">The sequence shown here is derived from an EMBL/GenBank/DDBJ whole genome shotgun (WGS) entry which is preliminary data.</text>
</comment>
<dbReference type="SUPFAM" id="SSF69695">
    <property type="entry name" value="SRP19"/>
    <property type="match status" value="1"/>
</dbReference>
<evidence type="ECO:0000313" key="7">
    <source>
        <dbReference type="Proteomes" id="UP001054857"/>
    </source>
</evidence>
<organism evidence="6 7">
    <name type="scientific">Astrephomene gubernaculifera</name>
    <dbReference type="NCBI Taxonomy" id="47775"/>
    <lineage>
        <taxon>Eukaryota</taxon>
        <taxon>Viridiplantae</taxon>
        <taxon>Chlorophyta</taxon>
        <taxon>core chlorophytes</taxon>
        <taxon>Chlorophyceae</taxon>
        <taxon>CS clade</taxon>
        <taxon>Chlamydomonadales</taxon>
        <taxon>Astrephomenaceae</taxon>
        <taxon>Astrephomene</taxon>
    </lineage>
</organism>
<protein>
    <recommendedName>
        <fullName evidence="8">Signal recognition particle 19 kDa protein</fullName>
    </recommendedName>
</protein>